<evidence type="ECO:0000313" key="2">
    <source>
        <dbReference type="EMBL" id="KAK2812127.1"/>
    </source>
</evidence>
<evidence type="ECO:0000313" key="3">
    <source>
        <dbReference type="Proteomes" id="UP001187415"/>
    </source>
</evidence>
<comment type="caution">
    <text evidence="2">The sequence shown here is derived from an EMBL/GenBank/DDBJ whole genome shotgun (WGS) entry which is preliminary data.</text>
</comment>
<reference evidence="2" key="1">
    <citation type="submission" date="2023-07" db="EMBL/GenBank/DDBJ databases">
        <title>Chromosome-level Genome Assembly of Striped Snakehead (Channa striata).</title>
        <authorList>
            <person name="Liu H."/>
        </authorList>
    </citation>
    <scope>NUCLEOTIDE SEQUENCE</scope>
    <source>
        <strain evidence="2">Gz</strain>
        <tissue evidence="2">Muscle</tissue>
    </source>
</reference>
<feature type="compositionally biased region" description="Low complexity" evidence="1">
    <location>
        <begin position="167"/>
        <end position="179"/>
    </location>
</feature>
<dbReference type="Proteomes" id="UP001187415">
    <property type="component" value="Unassembled WGS sequence"/>
</dbReference>
<feature type="compositionally biased region" description="Polar residues" evidence="1">
    <location>
        <begin position="232"/>
        <end position="241"/>
    </location>
</feature>
<gene>
    <name evidence="2" type="ORF">Q5P01_000068</name>
</gene>
<feature type="region of interest" description="Disordered" evidence="1">
    <location>
        <begin position="25"/>
        <end position="44"/>
    </location>
</feature>
<organism evidence="2 3">
    <name type="scientific">Channa striata</name>
    <name type="common">Snakehead murrel</name>
    <name type="synonym">Ophicephalus striatus</name>
    <dbReference type="NCBI Taxonomy" id="64152"/>
    <lineage>
        <taxon>Eukaryota</taxon>
        <taxon>Metazoa</taxon>
        <taxon>Chordata</taxon>
        <taxon>Craniata</taxon>
        <taxon>Vertebrata</taxon>
        <taxon>Euteleostomi</taxon>
        <taxon>Actinopterygii</taxon>
        <taxon>Neopterygii</taxon>
        <taxon>Teleostei</taxon>
        <taxon>Neoteleostei</taxon>
        <taxon>Acanthomorphata</taxon>
        <taxon>Anabantaria</taxon>
        <taxon>Anabantiformes</taxon>
        <taxon>Channoidei</taxon>
        <taxon>Channidae</taxon>
        <taxon>Channa</taxon>
    </lineage>
</organism>
<evidence type="ECO:0000256" key="1">
    <source>
        <dbReference type="SAM" id="MobiDB-lite"/>
    </source>
</evidence>
<sequence>MVTTGNGESGFDSERSLRNGYHIQGRQQARKLPTPDSGGHIDHRHFERTLRPRVSSRGYACLRVALPSIGRPALPRLGQSQALLAFVPLSADLWDARRRRRARVCARACRPRRPPSRRLSLLPFGLPVRARRVGRGCGGPLVSVLTALRVLVARRGPPCGCAGFSLGVGTQRRGTTGPVRRPPPPSRAGYRGPAREPPRPGPGATTPYRSRLRPQIRRDDPLNLSILLSGGKETNQDSLSSGERRGREPSAESRPAGGRGKCGVTEDRLPGVARGLSPSDRGSARGRCEAGNGPRRAGVRSSRSRVVWECSPKRVSARGIQLGGLGTAARWRRIPSRDLPPGAGWPSPGAFPGRCARDRLWVGLERQVGGGWRPRRQLLPLPAPRRFLGPWTKCSLRPLSPRGGTGPPAPGATVDRGGLSSVRPNRVASPGRDRPRKKSVRGLRRCRQPTRPVLKHGPRSLTRARVRGLVETPWRNESEGRRAPAEVGSRPRRGSGAPPARLARTVGEVERGACDRTRKMVNYAWAGRSQRKLWWRPVAVLTCKSVVRPGYRGERLIEPSSSWFPPKFPSG</sequence>
<feature type="compositionally biased region" description="Basic and acidic residues" evidence="1">
    <location>
        <begin position="242"/>
        <end position="251"/>
    </location>
</feature>
<protein>
    <submittedName>
        <fullName evidence="2">Uncharacterized protein</fullName>
    </submittedName>
</protein>
<proteinExistence type="predicted"/>
<feature type="region of interest" description="Disordered" evidence="1">
    <location>
        <begin position="390"/>
        <end position="503"/>
    </location>
</feature>
<dbReference type="AlphaFoldDB" id="A0AA88LFE7"/>
<accession>A0AA88LFE7</accession>
<feature type="compositionally biased region" description="Basic residues" evidence="1">
    <location>
        <begin position="434"/>
        <end position="466"/>
    </location>
</feature>
<feature type="region of interest" description="Disordered" evidence="1">
    <location>
        <begin position="163"/>
        <end position="301"/>
    </location>
</feature>
<keyword evidence="3" id="KW-1185">Reference proteome</keyword>
<name>A0AA88LFE7_CHASR</name>
<dbReference type="EMBL" id="JAUPFM010000142">
    <property type="protein sequence ID" value="KAK2812127.1"/>
    <property type="molecule type" value="Genomic_DNA"/>
</dbReference>
<feature type="compositionally biased region" description="Low complexity" evidence="1">
    <location>
        <begin position="494"/>
        <end position="503"/>
    </location>
</feature>
<feature type="compositionally biased region" description="Basic and acidic residues" evidence="1">
    <location>
        <begin position="474"/>
        <end position="484"/>
    </location>
</feature>